<dbReference type="GO" id="GO:0005509">
    <property type="term" value="F:calcium ion binding"/>
    <property type="evidence" value="ECO:0000318"/>
    <property type="project" value="GO_Central"/>
</dbReference>
<gene>
    <name evidence="1 2" type="ordered locus">At1g39070</name>
</gene>
<dbReference type="TAIR" id="AT1G39070"/>
<dbReference type="STRING" id="3702.A0A1P8ARQ6"/>
<dbReference type="RefSeq" id="NP_001321704.1">
    <property type="nucleotide sequence ID" value="NM_001333194.1"/>
</dbReference>
<organism evidence="2 3">
    <name type="scientific">Arabidopsis thaliana</name>
    <name type="common">Mouse-ear cress</name>
    <dbReference type="NCBI Taxonomy" id="3702"/>
    <lineage>
        <taxon>Eukaryota</taxon>
        <taxon>Viridiplantae</taxon>
        <taxon>Streptophyta</taxon>
        <taxon>Embryophyta</taxon>
        <taxon>Tracheophyta</taxon>
        <taxon>Spermatophyta</taxon>
        <taxon>Magnoliopsida</taxon>
        <taxon>eudicotyledons</taxon>
        <taxon>Gunneridae</taxon>
        <taxon>Pentapetalae</taxon>
        <taxon>rosids</taxon>
        <taxon>malvids</taxon>
        <taxon>Brassicales</taxon>
        <taxon>Brassicaceae</taxon>
        <taxon>Camelineae</taxon>
        <taxon>Arabidopsis</taxon>
    </lineage>
</organism>
<protein>
    <submittedName>
        <fullName evidence="2">Uncharacterized protein</fullName>
    </submittedName>
</protein>
<reference evidence="3" key="2">
    <citation type="journal article" date="2017" name="Plant J.">
        <title>Araport11: a complete reannotation of the Arabidopsis thaliana reference genome.</title>
        <authorList>
            <person name="Cheng C.Y."/>
            <person name="Krishnakumar V."/>
            <person name="Chan A.P."/>
            <person name="Thibaud-Nissen F."/>
            <person name="Schobel S."/>
            <person name="Town C.D."/>
        </authorList>
    </citation>
    <scope>GENOME REANNOTATION</scope>
    <source>
        <strain evidence="3">cv. Columbia</strain>
    </source>
</reference>
<evidence type="ECO:0000313" key="1">
    <source>
        <dbReference type="Araport" id="AT1G39070"/>
    </source>
</evidence>
<evidence type="ECO:0000313" key="2">
    <source>
        <dbReference type="EMBL" id="ANM59339.1"/>
    </source>
</evidence>
<evidence type="ECO:0000313" key="3">
    <source>
        <dbReference type="Proteomes" id="UP000006548"/>
    </source>
</evidence>
<dbReference type="KEGG" id="ath:AT1G39070"/>
<dbReference type="EMBL" id="CP002684">
    <property type="protein sequence ID" value="ANM59339.1"/>
    <property type="molecule type" value="Genomic_DNA"/>
</dbReference>
<dbReference type="SUPFAM" id="SSF50249">
    <property type="entry name" value="Nucleic acid-binding proteins"/>
    <property type="match status" value="1"/>
</dbReference>
<dbReference type="InterPro" id="IPR012340">
    <property type="entry name" value="NA-bd_OB-fold"/>
</dbReference>
<name>A0A1P8ARQ6_ARATH</name>
<dbReference type="Araport" id="AT1G39070"/>
<dbReference type="Proteomes" id="UP000006548">
    <property type="component" value="Chromosome 1"/>
</dbReference>
<accession>A0A1P8ARQ6</accession>
<keyword evidence="3" id="KW-1185">Reference proteome</keyword>
<dbReference type="GO" id="GO:0005737">
    <property type="term" value="C:cytoplasm"/>
    <property type="evidence" value="ECO:0000318"/>
    <property type="project" value="GO_Central"/>
</dbReference>
<dbReference type="InParanoid" id="A0A1P8ARQ6"/>
<dbReference type="Gene3D" id="2.40.50.140">
    <property type="entry name" value="Nucleic acid-binding proteins"/>
    <property type="match status" value="1"/>
</dbReference>
<sequence length="1041" mass="120486">MASFGRKWVYVLSKHPNPSLTLIISQMHWIVKHFDHKNTNKTGENSLFWEKLGENGYKCCLNTPNPSLTLIITSSGRNWPLLRENGYKCCPNTPNLSLSLIITSFGRKWVYVLSKHSNPSLTLIISQMHWIVTHFDHKNTNKTGENGYKCCLNTPNPSLTLKITSSERKWPLLGQNGYKCCLNTPNPSLTLMISQMHWILTHFDHKNTNKNYFKEKIASFGRKWVYVLSKHPNPSLTLIISQMHWIVKHFDHKNTNKTGENSLFWEKMVCFRRKWPLLGEIGYKCCPNIPNLSLSLIISQMHWIVTHFDHRNTNKTGENGYKCCLNTPNPSLTLIITSSERKWPLLGQNGYKCCLNTPNPSLTLMISQMHWILTHFDHKNTNKICFRRKWPLLRENGHFRDKMDYFKEKIASFGRKWVYVLSKHSNPSLTLIISQMHWIVKHFDHKNTNKTGENSLFWEKMVCFRRKWPLLGEIGQMHWIVTHFDHRNTNKTGENGYKCCLNTPNPSLTLIITSSERKWPLLGQNGYKCCLNTPNPSLTLMISQMHWILTHFDHKNTNKSPLLGENRRKWPLLGEIGYKCCPNIPNLSLSLIISQMHWIVTHFDHRNTNKTGENGYKCCLNTPNPSLTLIITSFGRKWVYVLSKHSNPSLTLIISQMHWIVTHFDHKNTNKTGENGYKCCLNTPNPSLTLIITSSERKWPLLGQNGYKCCLNTPNPSLTLMISQMHWILTHFDHKNTNKSPLLGENRRKWPLLGEIGYKCCPNIPNLSLSLIISQMHWIVTHFDHRNTNKTGENGYKCCLNTPNPSLTLIITSFERKWPLLGQNGYKCCLNTPNPSLTRENGYKCCLNTPNPSLTLIITYFKEKIASFGRKWVYVLSKHSNPSLTLIISQMHWIVTHFDHKNTNKTRENGYKCCLNTPNPSLTLRITSFGTKRPLLGENGYKYCLNTPNPSLTLIKCQMHWIVTHCDHKNTNKTPLLGENSLFWEKMDAMGQVVDQSGIQDLNANNKPTKKIDFHLRDQNDTRLACILWGKYAEIVDQAFD</sequence>
<proteinExistence type="predicted"/>
<dbReference type="GO" id="GO:0030234">
    <property type="term" value="F:enzyme regulator activity"/>
    <property type="evidence" value="ECO:0000318"/>
    <property type="project" value="GO_Central"/>
</dbReference>
<dbReference type="GeneID" id="28717318"/>
<dbReference type="AlphaFoldDB" id="A0A1P8ARQ6"/>
<reference evidence="2 3" key="1">
    <citation type="journal article" date="2000" name="Nature">
        <title>Sequence and analysis of chromosome 1 of the plant Arabidopsis thaliana.</title>
        <authorList>
            <person name="Theologis A."/>
            <person name="Ecker J.R."/>
            <person name="Palm C.J."/>
            <person name="Federspiel N.A."/>
            <person name="Kaul S."/>
            <person name="White O."/>
            <person name="Alonso J."/>
            <person name="Altafi H."/>
            <person name="Araujo R."/>
            <person name="Bowman C.L."/>
            <person name="Brooks S.Y."/>
            <person name="Buehler E."/>
            <person name="Chan A."/>
            <person name="Chao Q."/>
            <person name="Chen H."/>
            <person name="Cheuk R.F."/>
            <person name="Chin C.W."/>
            <person name="Chung M.K."/>
            <person name="Conn L."/>
            <person name="Conway A.B."/>
            <person name="Conway A.R."/>
            <person name="Creasy T.H."/>
            <person name="Dewar K."/>
            <person name="Dunn P."/>
            <person name="Etgu P."/>
            <person name="Feldblyum T.V."/>
            <person name="Feng J."/>
            <person name="Fong B."/>
            <person name="Fujii C.Y."/>
            <person name="Gill J.E."/>
            <person name="Goldsmith A.D."/>
            <person name="Haas B."/>
            <person name="Hansen N.F."/>
            <person name="Hughes B."/>
            <person name="Huizar L."/>
            <person name="Hunter J.L."/>
            <person name="Jenkins J."/>
            <person name="Johnson-Hopson C."/>
            <person name="Khan S."/>
            <person name="Khaykin E."/>
            <person name="Kim C.J."/>
            <person name="Koo H.L."/>
            <person name="Kremenetskaia I."/>
            <person name="Kurtz D.B."/>
            <person name="Kwan A."/>
            <person name="Lam B."/>
            <person name="Langin-Hooper S."/>
            <person name="Lee A."/>
            <person name="Lee J.M."/>
            <person name="Lenz C.A."/>
            <person name="Li J.H."/>
            <person name="Li Y."/>
            <person name="Lin X."/>
            <person name="Liu S.X."/>
            <person name="Liu Z.A."/>
            <person name="Luros J.S."/>
            <person name="Maiti R."/>
            <person name="Marziali A."/>
            <person name="Militscher J."/>
            <person name="Miranda M."/>
            <person name="Nguyen M."/>
            <person name="Nierman W.C."/>
            <person name="Osborne B.I."/>
            <person name="Pai G."/>
            <person name="Peterson J."/>
            <person name="Pham P.K."/>
            <person name="Rizzo M."/>
            <person name="Rooney T."/>
            <person name="Rowley D."/>
            <person name="Sakano H."/>
            <person name="Salzberg S.L."/>
            <person name="Schwartz J.R."/>
            <person name="Shinn P."/>
            <person name="Southwick A.M."/>
            <person name="Sun H."/>
            <person name="Tallon L.J."/>
            <person name="Tambunga G."/>
            <person name="Toriumi M.J."/>
            <person name="Town C.D."/>
            <person name="Utterback T."/>
            <person name="Van Aken S."/>
            <person name="Vaysberg M."/>
            <person name="Vysotskaia V.S."/>
            <person name="Walker M."/>
            <person name="Wu D."/>
            <person name="Yu G."/>
            <person name="Fraser C.M."/>
            <person name="Venter J.C."/>
            <person name="Davis R.W."/>
        </authorList>
    </citation>
    <scope>NUCLEOTIDE SEQUENCE [LARGE SCALE GENOMIC DNA]</scope>
    <source>
        <strain evidence="3">cv. Columbia</strain>
    </source>
</reference>
<dbReference type="CDD" id="cd04481">
    <property type="entry name" value="RPA1_DBD_B_like"/>
    <property type="match status" value="1"/>
</dbReference>